<dbReference type="InterPro" id="IPR036390">
    <property type="entry name" value="WH_DNA-bd_sf"/>
</dbReference>
<keyword evidence="2" id="KW-0805">Transcription regulation</keyword>
<sequence length="320" mass="35601">MRQAHIYEEIRLILTSQSPASLMIRENINDLIAFAAVAEERSFTRAAARLNVSQSALSHTIKGLEQRLGLRLLTRTTRTVAPTFEGEDLLATLTPCFEKIENRLQALNDAQDEPTGTVRIVGVEYAIETILWPKLSPILKKYPSVNIEFVMDYGYTDLAASQCDAGVRYGDQVSEGMIAMRIGPDERMVCVGAAAYFDVAGVPQTPQELSEHRCINLRLATHGALYVWEFEDKDGQEINVKVKGQACFNTINPVMRAAIDGHGLALIPERLAKPHLDSGALQICLGDYSPYFPGFHLYYPSRQRPSSAFSLVLEVLRERA</sequence>
<evidence type="ECO:0000256" key="2">
    <source>
        <dbReference type="ARBA" id="ARBA00023015"/>
    </source>
</evidence>
<dbReference type="PROSITE" id="PS50931">
    <property type="entry name" value="HTH_LYSR"/>
    <property type="match status" value="1"/>
</dbReference>
<keyword evidence="4" id="KW-0804">Transcription</keyword>
<keyword evidence="3 6" id="KW-0238">DNA-binding</keyword>
<dbReference type="Gene3D" id="3.40.190.290">
    <property type="match status" value="1"/>
</dbReference>
<dbReference type="SUPFAM" id="SSF46785">
    <property type="entry name" value="Winged helix' DNA-binding domain"/>
    <property type="match status" value="1"/>
</dbReference>
<proteinExistence type="inferred from homology"/>
<organism evidence="6 7">
    <name type="scientific">Celeribacter neptunius</name>
    <dbReference type="NCBI Taxonomy" id="588602"/>
    <lineage>
        <taxon>Bacteria</taxon>
        <taxon>Pseudomonadati</taxon>
        <taxon>Pseudomonadota</taxon>
        <taxon>Alphaproteobacteria</taxon>
        <taxon>Rhodobacterales</taxon>
        <taxon>Roseobacteraceae</taxon>
        <taxon>Celeribacter</taxon>
    </lineage>
</organism>
<feature type="domain" description="HTH lysR-type" evidence="5">
    <location>
        <begin position="26"/>
        <end position="83"/>
    </location>
</feature>
<evidence type="ECO:0000256" key="1">
    <source>
        <dbReference type="ARBA" id="ARBA00009437"/>
    </source>
</evidence>
<dbReference type="Pfam" id="PF03466">
    <property type="entry name" value="LysR_substrate"/>
    <property type="match status" value="1"/>
</dbReference>
<accession>A0A1I3PNE1</accession>
<dbReference type="InterPro" id="IPR000847">
    <property type="entry name" value="LysR_HTH_N"/>
</dbReference>
<evidence type="ECO:0000259" key="5">
    <source>
        <dbReference type="PROSITE" id="PS50931"/>
    </source>
</evidence>
<reference evidence="7" key="1">
    <citation type="submission" date="2016-10" db="EMBL/GenBank/DDBJ databases">
        <authorList>
            <person name="Varghese N."/>
            <person name="Submissions S."/>
        </authorList>
    </citation>
    <scope>NUCLEOTIDE SEQUENCE [LARGE SCALE GENOMIC DNA]</scope>
    <source>
        <strain evidence="7">DSM 26471</strain>
    </source>
</reference>
<dbReference type="InterPro" id="IPR058163">
    <property type="entry name" value="LysR-type_TF_proteobact-type"/>
</dbReference>
<dbReference type="FunFam" id="1.10.10.10:FF:000001">
    <property type="entry name" value="LysR family transcriptional regulator"/>
    <property type="match status" value="1"/>
</dbReference>
<dbReference type="GO" id="GO:0006351">
    <property type="term" value="P:DNA-templated transcription"/>
    <property type="evidence" value="ECO:0007669"/>
    <property type="project" value="TreeGrafter"/>
</dbReference>
<evidence type="ECO:0000256" key="4">
    <source>
        <dbReference type="ARBA" id="ARBA00023163"/>
    </source>
</evidence>
<protein>
    <submittedName>
        <fullName evidence="6">DNA-binding transcriptional regulator, LysR family</fullName>
    </submittedName>
</protein>
<dbReference type="GO" id="GO:0043565">
    <property type="term" value="F:sequence-specific DNA binding"/>
    <property type="evidence" value="ECO:0007669"/>
    <property type="project" value="TreeGrafter"/>
</dbReference>
<evidence type="ECO:0000313" key="7">
    <source>
        <dbReference type="Proteomes" id="UP000199630"/>
    </source>
</evidence>
<dbReference type="GO" id="GO:0003700">
    <property type="term" value="F:DNA-binding transcription factor activity"/>
    <property type="evidence" value="ECO:0007669"/>
    <property type="project" value="InterPro"/>
</dbReference>
<dbReference type="Proteomes" id="UP000199630">
    <property type="component" value="Unassembled WGS sequence"/>
</dbReference>
<dbReference type="CDD" id="cd08474">
    <property type="entry name" value="PBP2_CrgA_like_5"/>
    <property type="match status" value="1"/>
</dbReference>
<dbReference type="SUPFAM" id="SSF53850">
    <property type="entry name" value="Periplasmic binding protein-like II"/>
    <property type="match status" value="1"/>
</dbReference>
<evidence type="ECO:0000256" key="3">
    <source>
        <dbReference type="ARBA" id="ARBA00023125"/>
    </source>
</evidence>
<dbReference type="InterPro" id="IPR005119">
    <property type="entry name" value="LysR_subst-bd"/>
</dbReference>
<dbReference type="STRING" id="588602.SAMN04487991_1740"/>
<dbReference type="Pfam" id="PF00126">
    <property type="entry name" value="HTH_1"/>
    <property type="match status" value="1"/>
</dbReference>
<dbReference type="PRINTS" id="PR00039">
    <property type="entry name" value="HTHLYSR"/>
</dbReference>
<evidence type="ECO:0000313" key="6">
    <source>
        <dbReference type="EMBL" id="SFJ22993.1"/>
    </source>
</evidence>
<dbReference type="PANTHER" id="PTHR30537:SF1">
    <property type="entry name" value="HTH-TYPE TRANSCRIPTIONAL REGULATOR PGRR"/>
    <property type="match status" value="1"/>
</dbReference>
<dbReference type="PANTHER" id="PTHR30537">
    <property type="entry name" value="HTH-TYPE TRANSCRIPTIONAL REGULATOR"/>
    <property type="match status" value="1"/>
</dbReference>
<dbReference type="Gene3D" id="1.10.10.10">
    <property type="entry name" value="Winged helix-like DNA-binding domain superfamily/Winged helix DNA-binding domain"/>
    <property type="match status" value="1"/>
</dbReference>
<keyword evidence="7" id="KW-1185">Reference proteome</keyword>
<dbReference type="EMBL" id="FORH01000002">
    <property type="protein sequence ID" value="SFJ22993.1"/>
    <property type="molecule type" value="Genomic_DNA"/>
</dbReference>
<dbReference type="InterPro" id="IPR036388">
    <property type="entry name" value="WH-like_DNA-bd_sf"/>
</dbReference>
<gene>
    <name evidence="6" type="ORF">SAMN04487991_1740</name>
</gene>
<name>A0A1I3PNE1_9RHOB</name>
<dbReference type="AlphaFoldDB" id="A0A1I3PNE1"/>
<comment type="similarity">
    <text evidence="1">Belongs to the LysR transcriptional regulatory family.</text>
</comment>